<dbReference type="RefSeq" id="WP_132241505.1">
    <property type="nucleotide sequence ID" value="NZ_SLWV01000001.1"/>
</dbReference>
<gene>
    <name evidence="2" type="ORF">EV214_10142</name>
</gene>
<dbReference type="AlphaFoldDB" id="A0A4R2L2E0"/>
<keyword evidence="1" id="KW-0732">Signal</keyword>
<dbReference type="OrthoDB" id="1953972at2"/>
<evidence type="ECO:0000256" key="1">
    <source>
        <dbReference type="SAM" id="SignalP"/>
    </source>
</evidence>
<evidence type="ECO:0000313" key="2">
    <source>
        <dbReference type="EMBL" id="TCO79812.1"/>
    </source>
</evidence>
<sequence length="399" mass="47496">MLKKAIIILMCLSFTCITAFAGDIPEGIMSGNQKALFIGKLTNKNSEIYTITPLTIMMGSIKQKEIKVSKFEKYYGTSDIPKNGDVLVAVLLEEGKIDNLWIFKATSSDYKTLKLKSEKHNMVKRYEKYINKGKYFEAQKRINEKTKEQIATEYIIDKGIDDYMKEVHPVSNLEKYQVYRMKDEMNIDYYFNKNVERSDIANSKNVTTELLIWKRGMVIHGPYPSKLYSLDDWDKVNYRVYIGDRKIIEQNIDKKKSLILKKEYFEDTDIELPSRIINTPETKTFEKKLKREYWWSMKDVVFEKSFKGNVLFVKLKTKRKYKEHEIQDIKKLIEEDLAVNLEQASMKIYGMNMDYLGIVLQLYEKNSKYYEETYHNGENKKYWFSEYWGNYKYFDYSEK</sequence>
<name>A0A4R2L2E0_9FIRM</name>
<feature type="chain" id="PRO_5020610785" evidence="1">
    <location>
        <begin position="22"/>
        <end position="399"/>
    </location>
</feature>
<feature type="signal peptide" evidence="1">
    <location>
        <begin position="1"/>
        <end position="21"/>
    </location>
</feature>
<organism evidence="2 3">
    <name type="scientific">Marinisporobacter balticus</name>
    <dbReference type="NCBI Taxonomy" id="2018667"/>
    <lineage>
        <taxon>Bacteria</taxon>
        <taxon>Bacillati</taxon>
        <taxon>Bacillota</taxon>
        <taxon>Clostridia</taxon>
        <taxon>Peptostreptococcales</taxon>
        <taxon>Thermotaleaceae</taxon>
        <taxon>Marinisporobacter</taxon>
    </lineage>
</organism>
<dbReference type="EMBL" id="SLWV01000001">
    <property type="protein sequence ID" value="TCO79812.1"/>
    <property type="molecule type" value="Genomic_DNA"/>
</dbReference>
<protein>
    <submittedName>
        <fullName evidence="2">Uncharacterized protein</fullName>
    </submittedName>
</protein>
<reference evidence="2 3" key="1">
    <citation type="submission" date="2019-03" db="EMBL/GenBank/DDBJ databases">
        <title>Genomic Encyclopedia of Type Strains, Phase IV (KMG-IV): sequencing the most valuable type-strain genomes for metagenomic binning, comparative biology and taxonomic classification.</title>
        <authorList>
            <person name="Goeker M."/>
        </authorList>
    </citation>
    <scope>NUCLEOTIDE SEQUENCE [LARGE SCALE GENOMIC DNA]</scope>
    <source>
        <strain evidence="2 3">DSM 102940</strain>
    </source>
</reference>
<keyword evidence="3" id="KW-1185">Reference proteome</keyword>
<evidence type="ECO:0000313" key="3">
    <source>
        <dbReference type="Proteomes" id="UP000294919"/>
    </source>
</evidence>
<comment type="caution">
    <text evidence="2">The sequence shown here is derived from an EMBL/GenBank/DDBJ whole genome shotgun (WGS) entry which is preliminary data.</text>
</comment>
<accession>A0A4R2L2E0</accession>
<proteinExistence type="predicted"/>
<dbReference type="Proteomes" id="UP000294919">
    <property type="component" value="Unassembled WGS sequence"/>
</dbReference>